<keyword evidence="3" id="KW-0547">Nucleotide-binding</keyword>
<evidence type="ECO:0000256" key="1">
    <source>
        <dbReference type="ARBA" id="ARBA00022553"/>
    </source>
</evidence>
<evidence type="ECO:0008006" key="11">
    <source>
        <dbReference type="Google" id="ProtNLM"/>
    </source>
</evidence>
<keyword evidence="4" id="KW-0418">Kinase</keyword>
<evidence type="ECO:0000256" key="2">
    <source>
        <dbReference type="ARBA" id="ARBA00022679"/>
    </source>
</evidence>
<dbReference type="PROSITE" id="PS50110">
    <property type="entry name" value="RESPONSE_REGULATORY"/>
    <property type="match status" value="1"/>
</dbReference>
<evidence type="ECO:0000256" key="6">
    <source>
        <dbReference type="ARBA" id="ARBA00023012"/>
    </source>
</evidence>
<evidence type="ECO:0000259" key="9">
    <source>
        <dbReference type="PROSITE" id="PS50110"/>
    </source>
</evidence>
<dbReference type="InterPro" id="IPR029016">
    <property type="entry name" value="GAF-like_dom_sf"/>
</dbReference>
<dbReference type="InterPro" id="IPR003018">
    <property type="entry name" value="GAF"/>
</dbReference>
<keyword evidence="6" id="KW-0902">Two-component regulatory system</keyword>
<evidence type="ECO:0000259" key="8">
    <source>
        <dbReference type="PROSITE" id="PS50109"/>
    </source>
</evidence>
<organism evidence="10">
    <name type="scientific">hydrothermal vent metagenome</name>
    <dbReference type="NCBI Taxonomy" id="652676"/>
    <lineage>
        <taxon>unclassified sequences</taxon>
        <taxon>metagenomes</taxon>
        <taxon>ecological metagenomes</taxon>
    </lineage>
</organism>
<dbReference type="CDD" id="cd00156">
    <property type="entry name" value="REC"/>
    <property type="match status" value="1"/>
</dbReference>
<keyword evidence="5" id="KW-0067">ATP-binding</keyword>
<dbReference type="CDD" id="cd00082">
    <property type="entry name" value="HisKA"/>
    <property type="match status" value="1"/>
</dbReference>
<evidence type="ECO:0000313" key="10">
    <source>
        <dbReference type="EMBL" id="VAW40494.1"/>
    </source>
</evidence>
<reference evidence="10" key="1">
    <citation type="submission" date="2018-06" db="EMBL/GenBank/DDBJ databases">
        <authorList>
            <person name="Zhirakovskaya E."/>
        </authorList>
    </citation>
    <scope>NUCLEOTIDE SEQUENCE</scope>
</reference>
<dbReference type="SMART" id="SM00065">
    <property type="entry name" value="GAF"/>
    <property type="match status" value="1"/>
</dbReference>
<dbReference type="SMART" id="SM00448">
    <property type="entry name" value="REC"/>
    <property type="match status" value="1"/>
</dbReference>
<dbReference type="PANTHER" id="PTHR43065">
    <property type="entry name" value="SENSOR HISTIDINE KINASE"/>
    <property type="match status" value="1"/>
</dbReference>
<dbReference type="Gene3D" id="3.40.50.2300">
    <property type="match status" value="1"/>
</dbReference>
<dbReference type="Gene3D" id="3.30.565.10">
    <property type="entry name" value="Histidine kinase-like ATPase, C-terminal domain"/>
    <property type="match status" value="1"/>
</dbReference>
<dbReference type="PRINTS" id="PR00344">
    <property type="entry name" value="BCTRLSENSOR"/>
</dbReference>
<gene>
    <name evidence="10" type="ORF">MNBD_DELTA04-1823</name>
</gene>
<dbReference type="InterPro" id="IPR005467">
    <property type="entry name" value="His_kinase_dom"/>
</dbReference>
<protein>
    <recommendedName>
        <fullName evidence="11">Histidine kinase</fullName>
    </recommendedName>
</protein>
<dbReference type="SUPFAM" id="SSF47384">
    <property type="entry name" value="Homodimeric domain of signal transducing histidine kinase"/>
    <property type="match status" value="1"/>
</dbReference>
<keyword evidence="1" id="KW-0597">Phosphoprotein</keyword>
<dbReference type="InterPro" id="IPR001789">
    <property type="entry name" value="Sig_transdc_resp-reg_receiver"/>
</dbReference>
<dbReference type="InterPro" id="IPR003594">
    <property type="entry name" value="HATPase_dom"/>
</dbReference>
<dbReference type="GO" id="GO:0000155">
    <property type="term" value="F:phosphorelay sensor kinase activity"/>
    <property type="evidence" value="ECO:0007669"/>
    <property type="project" value="InterPro"/>
</dbReference>
<dbReference type="PANTHER" id="PTHR43065:SF10">
    <property type="entry name" value="PEROXIDE STRESS-ACTIVATED HISTIDINE KINASE MAK3"/>
    <property type="match status" value="1"/>
</dbReference>
<proteinExistence type="predicted"/>
<evidence type="ECO:0000256" key="4">
    <source>
        <dbReference type="ARBA" id="ARBA00022777"/>
    </source>
</evidence>
<evidence type="ECO:0000256" key="3">
    <source>
        <dbReference type="ARBA" id="ARBA00022741"/>
    </source>
</evidence>
<sequence length="603" mass="67158">MPPLSSVPASQLLEGQESILLVDDYPDIVLLLKEFLEDHDLPTLTAGSAAGLRLALRENNIALAVLDIALPDGDGMALLPGIVRDYPDTSVIMLTASADLHTALECMRLGADDYLTKPVQFTEFYETVRKVLEKRRLTINNRRYQRQIEQAKFRIQLLHDLSLKMNSAYLSMVELDEILQAILVGITAKEGLQFNRAFLALFDEAGQTLEGRLAIGPGCREEAGHIWQEMREKDLHFCDIIANIKDSCMEGDSEVNTIIRSLKVDAGDSEHILIRAARSRQSMNVVNGRCEYPVPPDLISLLQEDTFVVVPLYSPGKSLGVLIADHFVTRQPITEDLIQALESFASQASLAIEHCHLYMNMESKIKELEAMAHELEQSKDLLVEAERYATLGHMAAQLVHKIRNPITTIGGTARLLARKTDDPEWLTFLNAMITETAKIETTLEDLFSFVEQETPAREMAPLYPLIRKSLLLFYGDMKKQHIEDHIVLPEPGPMLKIDQRQIRQMFVYLIRNAIEAMPDGGTLTIAAESDDTKVSISIHDTGVGFNPSTDPLFLTKTFGGGLGLAMAHRIVQDHDGTLKIGKSKQGGTEARIIFPLPTGEKQD</sequence>
<dbReference type="SUPFAM" id="SSF55874">
    <property type="entry name" value="ATPase domain of HSP90 chaperone/DNA topoisomerase II/histidine kinase"/>
    <property type="match status" value="1"/>
</dbReference>
<dbReference type="InterPro" id="IPR004358">
    <property type="entry name" value="Sig_transdc_His_kin-like_C"/>
</dbReference>
<dbReference type="EMBL" id="UOEY01000103">
    <property type="protein sequence ID" value="VAW40494.1"/>
    <property type="molecule type" value="Genomic_DNA"/>
</dbReference>
<dbReference type="SUPFAM" id="SSF55781">
    <property type="entry name" value="GAF domain-like"/>
    <property type="match status" value="1"/>
</dbReference>
<accession>A0A3B0W9V7</accession>
<feature type="domain" description="Response regulatory" evidence="9">
    <location>
        <begin position="18"/>
        <end position="132"/>
    </location>
</feature>
<dbReference type="GO" id="GO:0005524">
    <property type="term" value="F:ATP binding"/>
    <property type="evidence" value="ECO:0007669"/>
    <property type="project" value="UniProtKB-KW"/>
</dbReference>
<evidence type="ECO:0000256" key="7">
    <source>
        <dbReference type="SAM" id="Coils"/>
    </source>
</evidence>
<dbReference type="InterPro" id="IPR003661">
    <property type="entry name" value="HisK_dim/P_dom"/>
</dbReference>
<keyword evidence="7" id="KW-0175">Coiled coil</keyword>
<feature type="domain" description="Histidine kinase" evidence="8">
    <location>
        <begin position="397"/>
        <end position="598"/>
    </location>
</feature>
<dbReference type="Pfam" id="PF02518">
    <property type="entry name" value="HATPase_c"/>
    <property type="match status" value="1"/>
</dbReference>
<dbReference type="InterPro" id="IPR011006">
    <property type="entry name" value="CheY-like_superfamily"/>
</dbReference>
<feature type="coiled-coil region" evidence="7">
    <location>
        <begin position="358"/>
        <end position="388"/>
    </location>
</feature>
<name>A0A3B0W9V7_9ZZZZ</name>
<dbReference type="SMART" id="SM00387">
    <property type="entry name" value="HATPase_c"/>
    <property type="match status" value="1"/>
</dbReference>
<dbReference type="Pfam" id="PF00072">
    <property type="entry name" value="Response_reg"/>
    <property type="match status" value="1"/>
</dbReference>
<dbReference type="SUPFAM" id="SSF52172">
    <property type="entry name" value="CheY-like"/>
    <property type="match status" value="1"/>
</dbReference>
<dbReference type="Gene3D" id="3.30.450.40">
    <property type="match status" value="1"/>
</dbReference>
<dbReference type="PROSITE" id="PS50109">
    <property type="entry name" value="HIS_KIN"/>
    <property type="match status" value="1"/>
</dbReference>
<dbReference type="InterPro" id="IPR036097">
    <property type="entry name" value="HisK_dim/P_sf"/>
</dbReference>
<dbReference type="Gene3D" id="1.10.287.130">
    <property type="match status" value="1"/>
</dbReference>
<keyword evidence="2" id="KW-0808">Transferase</keyword>
<dbReference type="Pfam" id="PF00512">
    <property type="entry name" value="HisKA"/>
    <property type="match status" value="1"/>
</dbReference>
<dbReference type="SMART" id="SM00388">
    <property type="entry name" value="HisKA"/>
    <property type="match status" value="1"/>
</dbReference>
<evidence type="ECO:0000256" key="5">
    <source>
        <dbReference type="ARBA" id="ARBA00022840"/>
    </source>
</evidence>
<dbReference type="Pfam" id="PF01590">
    <property type="entry name" value="GAF"/>
    <property type="match status" value="1"/>
</dbReference>
<dbReference type="AlphaFoldDB" id="A0A3B0W9V7"/>
<dbReference type="InterPro" id="IPR036890">
    <property type="entry name" value="HATPase_C_sf"/>
</dbReference>